<evidence type="ECO:0000256" key="3">
    <source>
        <dbReference type="ARBA" id="ARBA00009263"/>
    </source>
</evidence>
<keyword evidence="5 8" id="KW-0456">Lyase</keyword>
<evidence type="ECO:0000256" key="1">
    <source>
        <dbReference type="ARBA" id="ARBA00000188"/>
    </source>
</evidence>
<keyword evidence="9" id="KW-1185">Reference proteome</keyword>
<dbReference type="PANTHER" id="PTHR43715">
    <property type="entry name" value="GDP-MANNOSE 4,6-DEHYDRATASE"/>
    <property type="match status" value="1"/>
</dbReference>
<evidence type="ECO:0000313" key="9">
    <source>
        <dbReference type="Proteomes" id="UP000002007"/>
    </source>
</evidence>
<evidence type="ECO:0000256" key="4">
    <source>
        <dbReference type="ARBA" id="ARBA00011989"/>
    </source>
</evidence>
<evidence type="ECO:0000256" key="5">
    <source>
        <dbReference type="ARBA" id="ARBA00023239"/>
    </source>
</evidence>
<dbReference type="Gene3D" id="3.40.50.720">
    <property type="entry name" value="NAD(P)-binding Rossmann-like Domain"/>
    <property type="match status" value="1"/>
</dbReference>
<comment type="similarity">
    <text evidence="3">Belongs to the NAD(P)-dependent epimerase/dehydratase family. GDP-mannose 4,6-dehydratase subfamily.</text>
</comment>
<evidence type="ECO:0000313" key="8">
    <source>
        <dbReference type="EMBL" id="ABY23077.1"/>
    </source>
</evidence>
<comment type="catalytic activity">
    <reaction evidence="1">
        <text>GDP-alpha-D-mannose = GDP-4-dehydro-alpha-D-rhamnose + H2O</text>
        <dbReference type="Rhea" id="RHEA:23820"/>
        <dbReference type="ChEBI" id="CHEBI:15377"/>
        <dbReference type="ChEBI" id="CHEBI:57527"/>
        <dbReference type="ChEBI" id="CHEBI:57964"/>
        <dbReference type="EC" id="4.2.1.47"/>
    </reaction>
</comment>
<dbReference type="EC" id="4.2.1.47" evidence="4"/>
<dbReference type="SUPFAM" id="SSF51735">
    <property type="entry name" value="NAD(P)-binding Rossmann-fold domains"/>
    <property type="match status" value="1"/>
</dbReference>
<dbReference type="eggNOG" id="COG1089">
    <property type="taxonomic scope" value="Bacteria"/>
</dbReference>
<dbReference type="Gene3D" id="3.90.25.10">
    <property type="entry name" value="UDP-galactose 4-epimerase, domain 1"/>
    <property type="match status" value="1"/>
</dbReference>
<reference evidence="9" key="1">
    <citation type="journal article" date="2008" name="J. Bacteriol.">
        <title>Genome sequence of the fish pathogen Renibacterium salmoninarum suggests reductive evolution away from an environmental Arthrobacter ancestor.</title>
        <authorList>
            <person name="Wiens G.D."/>
            <person name="Rockey D.D."/>
            <person name="Wu Z."/>
            <person name="Chang J."/>
            <person name="Levy R."/>
            <person name="Crane S."/>
            <person name="Chen D.S."/>
            <person name="Capri G.R."/>
            <person name="Burnett J.R."/>
            <person name="Sudheesh P.S."/>
            <person name="Schipma M.J."/>
            <person name="Burd H."/>
            <person name="Bhattacharyya A."/>
            <person name="Rhodes L.D."/>
            <person name="Kaul R."/>
            <person name="Strom M.S."/>
        </authorList>
    </citation>
    <scope>NUCLEOTIDE SEQUENCE [LARGE SCALE GENOMIC DNA]</scope>
    <source>
        <strain evidence="9">ATCC 33209 / DSM 20767 / JCM 11484 / NBRC 15589 / NCIMB 2235</strain>
    </source>
</reference>
<dbReference type="InterPro" id="IPR006368">
    <property type="entry name" value="GDP_Man_deHydtase"/>
</dbReference>
<dbReference type="Proteomes" id="UP000002007">
    <property type="component" value="Chromosome"/>
</dbReference>
<evidence type="ECO:0000259" key="7">
    <source>
        <dbReference type="Pfam" id="PF16363"/>
    </source>
</evidence>
<organism evidence="8 9">
    <name type="scientific">Renibacterium salmoninarum (strain ATCC 33209 / DSM 20767 / JCM 11484 / NBRC 15589 / NCIMB 2235)</name>
    <dbReference type="NCBI Taxonomy" id="288705"/>
    <lineage>
        <taxon>Bacteria</taxon>
        <taxon>Bacillati</taxon>
        <taxon>Actinomycetota</taxon>
        <taxon>Actinomycetes</taxon>
        <taxon>Micrococcales</taxon>
        <taxon>Micrococcaceae</taxon>
        <taxon>Renibacterium</taxon>
    </lineage>
</organism>
<protein>
    <recommendedName>
        <fullName evidence="4">GDP-mannose 4,6-dehydratase</fullName>
        <ecNumber evidence="4">4.2.1.47</ecNumber>
    </recommendedName>
</protein>
<dbReference type="GO" id="GO:0008446">
    <property type="term" value="F:GDP-mannose 4,6-dehydratase activity"/>
    <property type="evidence" value="ECO:0007669"/>
    <property type="project" value="UniProtKB-EC"/>
</dbReference>
<dbReference type="InterPro" id="IPR016040">
    <property type="entry name" value="NAD(P)-bd_dom"/>
</dbReference>
<accession>A9WN78</accession>
<dbReference type="CDD" id="cd05260">
    <property type="entry name" value="GDP_MD_SDR_e"/>
    <property type="match status" value="1"/>
</dbReference>
<sequence>MSQPSPTSIATDRVAFITGVRGQDGSYLAESLVAKGWKVHGLVRETELPRNETLVEQVELHQGDLSDSNRLRQLILDLTPDAVFNLGGISSVATSWKEPYQTALISGASAIALMDASLELQNASGSEVRFFQASSAEIFGHASEVPQVEGTALAPLSPYGVAKAMAHRSAALYRSRGLLASTGILYNHESTRRPPSFVTRKISLGVAAIALGMKKDLILGNLNAIRDFGWAPDCVRAMELILESAEADDYIIASGESHSIREFVLSAFEAAGIANGESLIRTDPLFARPLEAPEMRGEAKKISDRLGWSPTTRFHEIARNMVEHDLALLRQKGPELLNEA</sequence>
<dbReference type="InterPro" id="IPR036291">
    <property type="entry name" value="NAD(P)-bd_dom_sf"/>
</dbReference>
<dbReference type="KEGG" id="rsa:RSal33209_1340"/>
<evidence type="ECO:0000256" key="6">
    <source>
        <dbReference type="ARBA" id="ARBA00059383"/>
    </source>
</evidence>
<dbReference type="FunFam" id="3.40.50.720:FF:000924">
    <property type="entry name" value="GDP-mannose 4,6 dehydratase"/>
    <property type="match status" value="1"/>
</dbReference>
<evidence type="ECO:0000256" key="2">
    <source>
        <dbReference type="ARBA" id="ARBA00001937"/>
    </source>
</evidence>
<comment type="function">
    <text evidence="6">Catalyzes the conversion of GDP-D-mannose to GDP-4-dehydro-6-deoxy-D-mannose.</text>
</comment>
<dbReference type="PANTHER" id="PTHR43715:SF1">
    <property type="entry name" value="GDP-MANNOSE 4,6 DEHYDRATASE"/>
    <property type="match status" value="1"/>
</dbReference>
<dbReference type="RefSeq" id="WP_012244759.1">
    <property type="nucleotide sequence ID" value="NC_010168.1"/>
</dbReference>
<dbReference type="GO" id="GO:0042351">
    <property type="term" value="P:'de novo' GDP-L-fucose biosynthetic process"/>
    <property type="evidence" value="ECO:0007669"/>
    <property type="project" value="TreeGrafter"/>
</dbReference>
<name>A9WN78_RENSM</name>
<gene>
    <name evidence="8" type="ordered locus">RSal33209_1340</name>
</gene>
<dbReference type="SMR" id="A9WN78"/>
<proteinExistence type="inferred from homology"/>
<dbReference type="Pfam" id="PF16363">
    <property type="entry name" value="GDP_Man_Dehyd"/>
    <property type="match status" value="1"/>
</dbReference>
<dbReference type="EMBL" id="CP000910">
    <property type="protein sequence ID" value="ABY23077.1"/>
    <property type="molecule type" value="Genomic_DNA"/>
</dbReference>
<feature type="domain" description="NAD(P)-binding" evidence="7">
    <location>
        <begin position="16"/>
        <end position="321"/>
    </location>
</feature>
<dbReference type="AlphaFoldDB" id="A9WN78"/>
<comment type="cofactor">
    <cofactor evidence="2">
        <name>NADP(+)</name>
        <dbReference type="ChEBI" id="CHEBI:58349"/>
    </cofactor>
</comment>
<dbReference type="HOGENOM" id="CLU_007383_14_0_11"/>
<dbReference type="STRING" id="288705.RSal33209_1340"/>